<keyword evidence="6" id="KW-0862">Zinc</keyword>
<dbReference type="FunFam" id="3.30.160.60:FF:000358">
    <property type="entry name" value="zinc finger protein 24"/>
    <property type="match status" value="1"/>
</dbReference>
<accession>A0A0T6B157</accession>
<dbReference type="PROSITE" id="PS50157">
    <property type="entry name" value="ZINC_FINGER_C2H2_2"/>
    <property type="match status" value="12"/>
</dbReference>
<evidence type="ECO:0000256" key="5">
    <source>
        <dbReference type="ARBA" id="ARBA00022771"/>
    </source>
</evidence>
<keyword evidence="4" id="KW-0677">Repeat</keyword>
<dbReference type="Pfam" id="PF00096">
    <property type="entry name" value="zf-C2H2"/>
    <property type="match status" value="6"/>
</dbReference>
<dbReference type="GO" id="GO:0005634">
    <property type="term" value="C:nucleus"/>
    <property type="evidence" value="ECO:0007669"/>
    <property type="project" value="UniProtKB-SubCell"/>
</dbReference>
<keyword evidence="7" id="KW-0805">Transcription regulation</keyword>
<dbReference type="OrthoDB" id="6778681at2759"/>
<evidence type="ECO:0000256" key="6">
    <source>
        <dbReference type="ARBA" id="ARBA00022833"/>
    </source>
</evidence>
<dbReference type="PANTHER" id="PTHR24393:SF15">
    <property type="entry name" value="IP01243P-RELATED"/>
    <property type="match status" value="1"/>
</dbReference>
<proteinExistence type="inferred from homology"/>
<protein>
    <submittedName>
        <fullName evidence="13">Zinc finger protein</fullName>
    </submittedName>
</protein>
<keyword evidence="10" id="KW-0539">Nucleus</keyword>
<feature type="domain" description="C2H2-type" evidence="12">
    <location>
        <begin position="192"/>
        <end position="220"/>
    </location>
</feature>
<sequence>MQYKATSLTLRDVQIFQNRKNLNDKISENIKVEVHDENIEVDIGIIKKRDLDILSCIKCSKTFEDEELFKIHNKECVIYKCNQCDRRTLTEAELRRHYRNHMLRKIYECELCNMKFYESQELSMHLLDKHPDKATTICNICYKIYSSVQILEKHRCVHVAREKYFSCKVCRKTFYTMSRLRLHADVHQKERYKCTICHRLFPLRSTLKRHIINQHYKEFACTICNFKCNSKSILKQHYETHSIENLHKCETCGKEFARRDTLVIHIKCVHDNINIYDNHMKRRMNSSETNRCTICSKTFKRLDKHVAHTHFSKHVCNICNRKCGSKSALSDHIRTHTGDRPYKCEFCGKGFAQRGTLGVHIQCAHKKEKPYVCETCGKAFTLKGSLTKHTIVHMSNLEKKFICEVADCNRSFRTKRDRHDHMRRHIKGRCHPCTLCDKAFFDSTGLKRHMKCHTGEKPYECSTCHKSFSQQSNLRIHYRSHR</sequence>
<dbReference type="AlphaFoldDB" id="A0A0T6B157"/>
<feature type="domain" description="C2H2-type" evidence="12">
    <location>
        <begin position="314"/>
        <end position="341"/>
    </location>
</feature>
<comment type="similarity">
    <text evidence="2">Belongs to the krueppel C2H2-type zinc-finger protein family.</text>
</comment>
<dbReference type="InterPro" id="IPR036236">
    <property type="entry name" value="Znf_C2H2_sf"/>
</dbReference>
<evidence type="ECO:0000256" key="3">
    <source>
        <dbReference type="ARBA" id="ARBA00022723"/>
    </source>
</evidence>
<comment type="caution">
    <text evidence="13">The sequence shown here is derived from an EMBL/GenBank/DDBJ whole genome shotgun (WGS) entry which is preliminary data.</text>
</comment>
<evidence type="ECO:0000256" key="10">
    <source>
        <dbReference type="ARBA" id="ARBA00023242"/>
    </source>
</evidence>
<keyword evidence="9" id="KW-0804">Transcription</keyword>
<feature type="domain" description="C2H2-type" evidence="12">
    <location>
        <begin position="107"/>
        <end position="135"/>
    </location>
</feature>
<feature type="domain" description="C2H2-type" evidence="12">
    <location>
        <begin position="431"/>
        <end position="458"/>
    </location>
</feature>
<gene>
    <name evidence="13" type="ORF">AMK59_4977</name>
</gene>
<dbReference type="PROSITE" id="PS00028">
    <property type="entry name" value="ZINC_FINGER_C2H2_1"/>
    <property type="match status" value="11"/>
</dbReference>
<dbReference type="GO" id="GO:0001228">
    <property type="term" value="F:DNA-binding transcription activator activity, RNA polymerase II-specific"/>
    <property type="evidence" value="ECO:0007669"/>
    <property type="project" value="TreeGrafter"/>
</dbReference>
<dbReference type="GO" id="GO:0000978">
    <property type="term" value="F:RNA polymerase II cis-regulatory region sequence-specific DNA binding"/>
    <property type="evidence" value="ECO:0007669"/>
    <property type="project" value="TreeGrafter"/>
</dbReference>
<dbReference type="InterPro" id="IPR013087">
    <property type="entry name" value="Znf_C2H2_type"/>
</dbReference>
<dbReference type="Proteomes" id="UP000051574">
    <property type="component" value="Unassembled WGS sequence"/>
</dbReference>
<name>A0A0T6B157_9SCAR</name>
<evidence type="ECO:0000256" key="8">
    <source>
        <dbReference type="ARBA" id="ARBA00023125"/>
    </source>
</evidence>
<dbReference type="FunFam" id="3.30.160.60:FF:002343">
    <property type="entry name" value="Zinc finger protein 33A"/>
    <property type="match status" value="1"/>
</dbReference>
<feature type="domain" description="C2H2-type" evidence="12">
    <location>
        <begin position="165"/>
        <end position="192"/>
    </location>
</feature>
<dbReference type="FunFam" id="3.30.160.60:FF:000016">
    <property type="entry name" value="zinc finger protein 37 homolog"/>
    <property type="match status" value="1"/>
</dbReference>
<dbReference type="PANTHER" id="PTHR24393">
    <property type="entry name" value="ZINC FINGER PROTEIN"/>
    <property type="match status" value="1"/>
</dbReference>
<feature type="domain" description="C2H2-type" evidence="12">
    <location>
        <begin position="371"/>
        <end position="398"/>
    </location>
</feature>
<dbReference type="SUPFAM" id="SSF57667">
    <property type="entry name" value="beta-beta-alpha zinc fingers"/>
    <property type="match status" value="6"/>
</dbReference>
<keyword evidence="5 11" id="KW-0863">Zinc-finger</keyword>
<dbReference type="EMBL" id="LJIG01016233">
    <property type="protein sequence ID" value="KRT81216.1"/>
    <property type="molecule type" value="Genomic_DNA"/>
</dbReference>
<comment type="subcellular location">
    <subcellularLocation>
        <location evidence="1">Nucleus</location>
    </subcellularLocation>
</comment>
<feature type="domain" description="C2H2-type" evidence="12">
    <location>
        <begin position="401"/>
        <end position="430"/>
    </location>
</feature>
<evidence type="ECO:0000256" key="2">
    <source>
        <dbReference type="ARBA" id="ARBA00006991"/>
    </source>
</evidence>
<evidence type="ECO:0000259" key="12">
    <source>
        <dbReference type="PROSITE" id="PS50157"/>
    </source>
</evidence>
<evidence type="ECO:0000256" key="11">
    <source>
        <dbReference type="PROSITE-ProRule" id="PRU00042"/>
    </source>
</evidence>
<feature type="domain" description="C2H2-type" evidence="12">
    <location>
        <begin position="459"/>
        <end position="482"/>
    </location>
</feature>
<feature type="domain" description="C2H2-type" evidence="12">
    <location>
        <begin position="219"/>
        <end position="246"/>
    </location>
</feature>
<evidence type="ECO:0000256" key="9">
    <source>
        <dbReference type="ARBA" id="ARBA00023163"/>
    </source>
</evidence>
<feature type="domain" description="C2H2-type" evidence="12">
    <location>
        <begin position="79"/>
        <end position="106"/>
    </location>
</feature>
<dbReference type="SMART" id="SM00355">
    <property type="entry name" value="ZnF_C2H2"/>
    <property type="match status" value="15"/>
</dbReference>
<organism evidence="13 14">
    <name type="scientific">Oryctes borbonicus</name>
    <dbReference type="NCBI Taxonomy" id="1629725"/>
    <lineage>
        <taxon>Eukaryota</taxon>
        <taxon>Metazoa</taxon>
        <taxon>Ecdysozoa</taxon>
        <taxon>Arthropoda</taxon>
        <taxon>Hexapoda</taxon>
        <taxon>Insecta</taxon>
        <taxon>Pterygota</taxon>
        <taxon>Neoptera</taxon>
        <taxon>Endopterygota</taxon>
        <taxon>Coleoptera</taxon>
        <taxon>Polyphaga</taxon>
        <taxon>Scarabaeiformia</taxon>
        <taxon>Scarabaeidae</taxon>
        <taxon>Dynastinae</taxon>
        <taxon>Oryctes</taxon>
    </lineage>
</organism>
<keyword evidence="14" id="KW-1185">Reference proteome</keyword>
<reference evidence="13 14" key="1">
    <citation type="submission" date="2015-09" db="EMBL/GenBank/DDBJ databases">
        <title>Draft genome of the scarab beetle Oryctes borbonicus.</title>
        <authorList>
            <person name="Meyer J.M."/>
            <person name="Markov G.V."/>
            <person name="Baskaran P."/>
            <person name="Herrmann M."/>
            <person name="Sommer R.J."/>
            <person name="Roedelsperger C."/>
        </authorList>
    </citation>
    <scope>NUCLEOTIDE SEQUENCE [LARGE SCALE GENOMIC DNA]</scope>
    <source>
        <strain evidence="13">OB123</strain>
        <tissue evidence="13">Whole animal</tissue>
    </source>
</reference>
<keyword evidence="3" id="KW-0479">Metal-binding</keyword>
<keyword evidence="8" id="KW-0238">DNA-binding</keyword>
<evidence type="ECO:0000256" key="4">
    <source>
        <dbReference type="ARBA" id="ARBA00022737"/>
    </source>
</evidence>
<evidence type="ECO:0000256" key="7">
    <source>
        <dbReference type="ARBA" id="ARBA00023015"/>
    </source>
</evidence>
<feature type="domain" description="C2H2-type" evidence="12">
    <location>
        <begin position="342"/>
        <end position="370"/>
    </location>
</feature>
<feature type="non-terminal residue" evidence="13">
    <location>
        <position position="482"/>
    </location>
</feature>
<evidence type="ECO:0000313" key="13">
    <source>
        <dbReference type="EMBL" id="KRT81216.1"/>
    </source>
</evidence>
<evidence type="ECO:0000313" key="14">
    <source>
        <dbReference type="Proteomes" id="UP000051574"/>
    </source>
</evidence>
<dbReference type="Pfam" id="PF12874">
    <property type="entry name" value="zf-met"/>
    <property type="match status" value="1"/>
</dbReference>
<evidence type="ECO:0000256" key="1">
    <source>
        <dbReference type="ARBA" id="ARBA00004123"/>
    </source>
</evidence>
<dbReference type="Gene3D" id="3.30.160.60">
    <property type="entry name" value="Classic Zinc Finger"/>
    <property type="match status" value="9"/>
</dbReference>
<feature type="domain" description="C2H2-type" evidence="12">
    <location>
        <begin position="247"/>
        <end position="275"/>
    </location>
</feature>
<dbReference type="GO" id="GO:0008270">
    <property type="term" value="F:zinc ion binding"/>
    <property type="evidence" value="ECO:0007669"/>
    <property type="project" value="UniProtKB-KW"/>
</dbReference>